<feature type="compositionally biased region" description="Basic residues" evidence="2">
    <location>
        <begin position="161"/>
        <end position="177"/>
    </location>
</feature>
<dbReference type="AlphaFoldDB" id="A0AA91JA12"/>
<dbReference type="SUPFAM" id="SSF46565">
    <property type="entry name" value="Chaperone J-domain"/>
    <property type="match status" value="1"/>
</dbReference>
<dbReference type="EMBL" id="LZMT01000018">
    <property type="protein sequence ID" value="OBX64280.1"/>
    <property type="molecule type" value="Genomic_DNA"/>
</dbReference>
<keyword evidence="1" id="KW-0143">Chaperone</keyword>
<dbReference type="InterPro" id="IPR036869">
    <property type="entry name" value="J_dom_sf"/>
</dbReference>
<gene>
    <name evidence="3" type="ORF">A9299_10160</name>
</gene>
<proteinExistence type="predicted"/>
<name>A0AA91JA12_FAUOS</name>
<dbReference type="Gene3D" id="1.10.287.110">
    <property type="entry name" value="DnaJ domain"/>
    <property type="match status" value="1"/>
</dbReference>
<evidence type="ECO:0000256" key="2">
    <source>
        <dbReference type="SAM" id="MobiDB-lite"/>
    </source>
</evidence>
<comment type="caution">
    <text evidence="3">The sequence shown here is derived from an EMBL/GenBank/DDBJ whole genome shotgun (WGS) entry which is preliminary data.</text>
</comment>
<feature type="region of interest" description="Disordered" evidence="2">
    <location>
        <begin position="158"/>
        <end position="177"/>
    </location>
</feature>
<evidence type="ECO:0000256" key="1">
    <source>
        <dbReference type="ARBA" id="ARBA00023186"/>
    </source>
</evidence>
<reference evidence="3" key="1">
    <citation type="submission" date="2016-06" db="EMBL/GenBank/DDBJ databases">
        <title>Draft genome of Moraxella osloensis CCUG 67237.</title>
        <authorList>
            <person name="Salva-Serra F."/>
            <person name="Engstrom-Jakobsson H."/>
            <person name="Thorell K."/>
            <person name="Gonzales-Siles L."/>
            <person name="Karlsson R."/>
            <person name="Boulund F."/>
            <person name="Engstrand L."/>
            <person name="Kristiansson E."/>
            <person name="Moore E."/>
        </authorList>
    </citation>
    <scope>NUCLEOTIDE SEQUENCE [LARGE SCALE GENOMIC DNA]</scope>
    <source>
        <strain evidence="3">CCUG 67237</strain>
    </source>
</reference>
<evidence type="ECO:0000313" key="3">
    <source>
        <dbReference type="EMBL" id="OBX64280.1"/>
    </source>
</evidence>
<organism evidence="3">
    <name type="scientific">Faucicola osloensis</name>
    <name type="common">Moraxella osloensis</name>
    <dbReference type="NCBI Taxonomy" id="34062"/>
    <lineage>
        <taxon>Bacteria</taxon>
        <taxon>Pseudomonadati</taxon>
        <taxon>Pseudomonadota</taxon>
        <taxon>Gammaproteobacteria</taxon>
        <taxon>Moraxellales</taxon>
        <taxon>Moraxellaceae</taxon>
        <taxon>Faucicola</taxon>
    </lineage>
</organism>
<protein>
    <submittedName>
        <fullName evidence="3">Molecular chaperone DnaJ</fullName>
    </submittedName>
</protein>
<sequence>MNTKFFANVKTLDELKITFKRLMMKNHPDKGGNTEICQAINAEYELMLKKLINATDESFYTKNEKGYSFWEDKAQHTEVELKVKEALNKIIHLDGLEIEIVGVWIWVGGETKPHKETLKEAGFKWIPNKLKWAFAGKKSNGYGKMSMEEVREKYGSEAVRKDKKPKIGQVKKRLASA</sequence>
<accession>A0AA91JA12</accession>